<feature type="binding site" evidence="1">
    <location>
        <position position="358"/>
    </location>
    <ligand>
        <name>Mn(2+)</name>
        <dbReference type="ChEBI" id="CHEBI:29035"/>
        <label>2</label>
    </ligand>
</feature>
<dbReference type="PANTHER" id="PTHR11014">
    <property type="entry name" value="PEPTIDASE M20 FAMILY MEMBER"/>
    <property type="match status" value="1"/>
</dbReference>
<feature type="binding site" evidence="1">
    <location>
        <position position="104"/>
    </location>
    <ligand>
        <name>Mn(2+)</name>
        <dbReference type="ChEBI" id="CHEBI:29035"/>
        <label>2</label>
    </ligand>
</feature>
<dbReference type="AlphaFoldDB" id="A0A9D0Z9I9"/>
<feature type="domain" description="Peptidase M20 dimerisation" evidence="2">
    <location>
        <begin position="191"/>
        <end position="283"/>
    </location>
</feature>
<accession>A0A9D0Z9I9</accession>
<feature type="binding site" evidence="1">
    <location>
        <position position="106"/>
    </location>
    <ligand>
        <name>Mn(2+)</name>
        <dbReference type="ChEBI" id="CHEBI:29035"/>
        <label>2</label>
    </ligand>
</feature>
<evidence type="ECO:0000313" key="3">
    <source>
        <dbReference type="EMBL" id="HIQ71726.1"/>
    </source>
</evidence>
<evidence type="ECO:0000259" key="2">
    <source>
        <dbReference type="Pfam" id="PF07687"/>
    </source>
</evidence>
<organism evidence="3 4">
    <name type="scientific">Candidatus Onthenecus intestinigallinarum</name>
    <dbReference type="NCBI Taxonomy" id="2840875"/>
    <lineage>
        <taxon>Bacteria</taxon>
        <taxon>Bacillati</taxon>
        <taxon>Bacillota</taxon>
        <taxon>Clostridia</taxon>
        <taxon>Eubacteriales</taxon>
        <taxon>Candidatus Onthenecus</taxon>
    </lineage>
</organism>
<dbReference type="PIRSF" id="PIRSF005962">
    <property type="entry name" value="Pept_M20D_amidohydro"/>
    <property type="match status" value="1"/>
</dbReference>
<protein>
    <submittedName>
        <fullName evidence="3">Amidohydrolase</fullName>
    </submittedName>
</protein>
<feature type="binding site" evidence="1">
    <location>
        <position position="140"/>
    </location>
    <ligand>
        <name>Mn(2+)</name>
        <dbReference type="ChEBI" id="CHEBI:29035"/>
        <label>2</label>
    </ligand>
</feature>
<dbReference type="CDD" id="cd03886">
    <property type="entry name" value="M20_Acy1"/>
    <property type="match status" value="1"/>
</dbReference>
<dbReference type="InterPro" id="IPR011650">
    <property type="entry name" value="Peptidase_M20_dimer"/>
</dbReference>
<dbReference type="Pfam" id="PF01546">
    <property type="entry name" value="Peptidase_M20"/>
    <property type="match status" value="1"/>
</dbReference>
<evidence type="ECO:0000313" key="4">
    <source>
        <dbReference type="Proteomes" id="UP000886887"/>
    </source>
</evidence>
<evidence type="ECO:0000256" key="1">
    <source>
        <dbReference type="PIRSR" id="PIRSR005962-1"/>
    </source>
</evidence>
<comment type="cofactor">
    <cofactor evidence="1">
        <name>Mn(2+)</name>
        <dbReference type="ChEBI" id="CHEBI:29035"/>
    </cofactor>
    <text evidence="1">The Mn(2+) ion enhances activity.</text>
</comment>
<keyword evidence="1" id="KW-0479">Metal-binding</keyword>
<comment type="caution">
    <text evidence="3">The sequence shown here is derived from an EMBL/GenBank/DDBJ whole genome shotgun (WGS) entry which is preliminary data.</text>
</comment>
<dbReference type="GO" id="GO:0050118">
    <property type="term" value="F:N-acetyldiaminopimelate deacetylase activity"/>
    <property type="evidence" value="ECO:0007669"/>
    <property type="project" value="TreeGrafter"/>
</dbReference>
<name>A0A9D0Z9I9_9FIRM</name>
<proteinExistence type="predicted"/>
<dbReference type="GO" id="GO:0019877">
    <property type="term" value="P:diaminopimelate biosynthetic process"/>
    <property type="evidence" value="ECO:0007669"/>
    <property type="project" value="TreeGrafter"/>
</dbReference>
<dbReference type="Gene3D" id="3.40.630.10">
    <property type="entry name" value="Zn peptidases"/>
    <property type="match status" value="1"/>
</dbReference>
<dbReference type="Proteomes" id="UP000886887">
    <property type="component" value="Unassembled WGS sequence"/>
</dbReference>
<sequence length="389" mass="41108">MDAHFEISPAVAALLGRATAHRRALHRIPEPGHEEVRTQAYVMAALSALSPDALSPCAGTGVRAVFRGQGGRAVAFRADMDALPVQEPAGCGFESERPGMMHACGHDGHMACLLTLAELIASRRASLPGDVTLLFQPAEETDGGARLMIADGALEDPHVEAVYGMHLMPDVPLGRVGTGEGPLMAQTSEIDVIVEGRASHGAMPHLGADALCAAGHFACLVQAGLSRRTDPTVPALVTFGRMCAGTQRNVLAAQAVLEGVVRTLSDDAYARVRALLEDCMRATEAAFGVTCALEERTFYPCVVNDPAETARVRALLGDAYVPQRPRMTAEDFSFYQRERPGVFVMCGCGDAAHTAPLHASGFGFDERALLYGVELFARLAGVIAPGGEH</sequence>
<dbReference type="InterPro" id="IPR017439">
    <property type="entry name" value="Amidohydrolase"/>
</dbReference>
<dbReference type="InterPro" id="IPR002933">
    <property type="entry name" value="Peptidase_M20"/>
</dbReference>
<dbReference type="Pfam" id="PF07687">
    <property type="entry name" value="M20_dimer"/>
    <property type="match status" value="1"/>
</dbReference>
<reference evidence="3" key="1">
    <citation type="submission" date="2020-10" db="EMBL/GenBank/DDBJ databases">
        <authorList>
            <person name="Gilroy R."/>
        </authorList>
    </citation>
    <scope>NUCLEOTIDE SEQUENCE</scope>
    <source>
        <strain evidence="3">ChiSxjej2B14-6234</strain>
    </source>
</reference>
<dbReference type="GO" id="GO:0046872">
    <property type="term" value="F:metal ion binding"/>
    <property type="evidence" value="ECO:0007669"/>
    <property type="project" value="UniProtKB-KW"/>
</dbReference>
<dbReference type="EMBL" id="DVFJ01000017">
    <property type="protein sequence ID" value="HIQ71726.1"/>
    <property type="molecule type" value="Genomic_DNA"/>
</dbReference>
<keyword evidence="1" id="KW-0464">Manganese</keyword>
<dbReference type="InterPro" id="IPR036264">
    <property type="entry name" value="Bact_exopeptidase_dim_dom"/>
</dbReference>
<gene>
    <name evidence="3" type="ORF">IAB73_05915</name>
</gene>
<dbReference type="NCBIfam" id="TIGR01891">
    <property type="entry name" value="amidohydrolases"/>
    <property type="match status" value="1"/>
</dbReference>
<dbReference type="Gene3D" id="3.30.70.360">
    <property type="match status" value="1"/>
</dbReference>
<reference evidence="3" key="2">
    <citation type="journal article" date="2021" name="PeerJ">
        <title>Extensive microbial diversity within the chicken gut microbiome revealed by metagenomics and culture.</title>
        <authorList>
            <person name="Gilroy R."/>
            <person name="Ravi A."/>
            <person name="Getino M."/>
            <person name="Pursley I."/>
            <person name="Horton D.L."/>
            <person name="Alikhan N.F."/>
            <person name="Baker D."/>
            <person name="Gharbi K."/>
            <person name="Hall N."/>
            <person name="Watson M."/>
            <person name="Adriaenssens E.M."/>
            <person name="Foster-Nyarko E."/>
            <person name="Jarju S."/>
            <person name="Secka A."/>
            <person name="Antonio M."/>
            <person name="Oren A."/>
            <person name="Chaudhuri R.R."/>
            <person name="La Ragione R."/>
            <person name="Hildebrand F."/>
            <person name="Pallen M.J."/>
        </authorList>
    </citation>
    <scope>NUCLEOTIDE SEQUENCE</scope>
    <source>
        <strain evidence="3">ChiSxjej2B14-6234</strain>
    </source>
</reference>
<dbReference type="SUPFAM" id="SSF53187">
    <property type="entry name" value="Zn-dependent exopeptidases"/>
    <property type="match status" value="1"/>
</dbReference>
<dbReference type="PANTHER" id="PTHR11014:SF98">
    <property type="entry name" value="N-ACETYLDIAMINOPIMELATE DEACETYLASE"/>
    <property type="match status" value="1"/>
</dbReference>
<feature type="binding site" evidence="1">
    <location>
        <position position="166"/>
    </location>
    <ligand>
        <name>Mn(2+)</name>
        <dbReference type="ChEBI" id="CHEBI:29035"/>
        <label>2</label>
    </ligand>
</feature>
<dbReference type="SUPFAM" id="SSF55031">
    <property type="entry name" value="Bacterial exopeptidase dimerisation domain"/>
    <property type="match status" value="1"/>
</dbReference>